<protein>
    <recommendedName>
        <fullName evidence="3">histidine kinase</fullName>
        <ecNumber evidence="3">2.7.13.3</ecNumber>
    </recommendedName>
</protein>
<dbReference type="PANTHER" id="PTHR42878:SF15">
    <property type="entry name" value="BACTERIOPHYTOCHROME"/>
    <property type="match status" value="1"/>
</dbReference>
<dbReference type="PROSITE" id="PS50109">
    <property type="entry name" value="HIS_KIN"/>
    <property type="match status" value="1"/>
</dbReference>
<accession>A0A212LX55</accession>
<dbReference type="SMART" id="SM00388">
    <property type="entry name" value="HisKA"/>
    <property type="match status" value="1"/>
</dbReference>
<evidence type="ECO:0000256" key="3">
    <source>
        <dbReference type="ARBA" id="ARBA00012438"/>
    </source>
</evidence>
<feature type="domain" description="HAMP" evidence="13">
    <location>
        <begin position="298"/>
        <end position="350"/>
    </location>
</feature>
<dbReference type="Pfam" id="PF02518">
    <property type="entry name" value="HATPase_c"/>
    <property type="match status" value="1"/>
</dbReference>
<comment type="catalytic activity">
    <reaction evidence="1">
        <text>ATP + protein L-histidine = ADP + protein N-phospho-L-histidine.</text>
        <dbReference type="EC" id="2.7.13.3"/>
    </reaction>
</comment>
<dbReference type="InterPro" id="IPR003661">
    <property type="entry name" value="HisK_dim/P_dom"/>
</dbReference>
<dbReference type="GO" id="GO:0007234">
    <property type="term" value="P:osmosensory signaling via phosphorelay pathway"/>
    <property type="evidence" value="ECO:0007669"/>
    <property type="project" value="TreeGrafter"/>
</dbReference>
<dbReference type="AlphaFoldDB" id="A0A212LX55"/>
<dbReference type="RefSeq" id="WP_075752456.1">
    <property type="nucleotide sequence ID" value="NZ_LT608335.1"/>
</dbReference>
<dbReference type="PANTHER" id="PTHR42878">
    <property type="entry name" value="TWO-COMPONENT HISTIDINE KINASE"/>
    <property type="match status" value="1"/>
</dbReference>
<feature type="transmembrane region" description="Helical" evidence="11">
    <location>
        <begin position="12"/>
        <end position="35"/>
    </location>
</feature>
<reference evidence="14" key="1">
    <citation type="submission" date="2016-08" db="EMBL/GenBank/DDBJ databases">
        <authorList>
            <person name="Seilhamer J.J."/>
        </authorList>
    </citation>
    <scope>NUCLEOTIDE SEQUENCE</scope>
    <source>
        <strain evidence="14">86</strain>
    </source>
</reference>
<dbReference type="Gene3D" id="6.10.340.10">
    <property type="match status" value="1"/>
</dbReference>
<dbReference type="EMBL" id="FMJE01000004">
    <property type="protein sequence ID" value="SCM82009.1"/>
    <property type="molecule type" value="Genomic_DNA"/>
</dbReference>
<dbReference type="InterPro" id="IPR050351">
    <property type="entry name" value="BphY/WalK/GraS-like"/>
</dbReference>
<evidence type="ECO:0000256" key="8">
    <source>
        <dbReference type="ARBA" id="ARBA00022777"/>
    </source>
</evidence>
<dbReference type="SUPFAM" id="SSF103190">
    <property type="entry name" value="Sensory domain-like"/>
    <property type="match status" value="1"/>
</dbReference>
<dbReference type="SMART" id="SM00387">
    <property type="entry name" value="HATPase_c"/>
    <property type="match status" value="1"/>
</dbReference>
<dbReference type="Gene3D" id="1.10.287.130">
    <property type="match status" value="1"/>
</dbReference>
<evidence type="ECO:0000259" key="12">
    <source>
        <dbReference type="PROSITE" id="PS50109"/>
    </source>
</evidence>
<dbReference type="SUPFAM" id="SSF55874">
    <property type="entry name" value="ATPase domain of HSP90 chaperone/DNA topoisomerase II/histidine kinase"/>
    <property type="match status" value="1"/>
</dbReference>
<keyword evidence="9 11" id="KW-1133">Transmembrane helix</keyword>
<evidence type="ECO:0000256" key="6">
    <source>
        <dbReference type="ARBA" id="ARBA00022679"/>
    </source>
</evidence>
<evidence type="ECO:0000256" key="4">
    <source>
        <dbReference type="ARBA" id="ARBA00022475"/>
    </source>
</evidence>
<dbReference type="GO" id="GO:0000156">
    <property type="term" value="F:phosphorelay response regulator activity"/>
    <property type="evidence" value="ECO:0007669"/>
    <property type="project" value="TreeGrafter"/>
</dbReference>
<dbReference type="CDD" id="cd00082">
    <property type="entry name" value="HisKA"/>
    <property type="match status" value="1"/>
</dbReference>
<keyword evidence="6 14" id="KW-0808">Transferase</keyword>
<organism evidence="14">
    <name type="scientific">uncultured Sporomusa sp</name>
    <dbReference type="NCBI Taxonomy" id="307249"/>
    <lineage>
        <taxon>Bacteria</taxon>
        <taxon>Bacillati</taxon>
        <taxon>Bacillota</taxon>
        <taxon>Negativicutes</taxon>
        <taxon>Selenomonadales</taxon>
        <taxon>Sporomusaceae</taxon>
        <taxon>Sporomusa</taxon>
        <taxon>environmental samples</taxon>
    </lineage>
</organism>
<dbReference type="GO" id="GO:0030295">
    <property type="term" value="F:protein kinase activator activity"/>
    <property type="evidence" value="ECO:0007669"/>
    <property type="project" value="TreeGrafter"/>
</dbReference>
<dbReference type="InterPro" id="IPR004358">
    <property type="entry name" value="Sig_transdc_His_kin-like_C"/>
</dbReference>
<evidence type="ECO:0000256" key="5">
    <source>
        <dbReference type="ARBA" id="ARBA00022553"/>
    </source>
</evidence>
<keyword evidence="4" id="KW-1003">Cell membrane</keyword>
<dbReference type="CDD" id="cd00075">
    <property type="entry name" value="HATPase"/>
    <property type="match status" value="1"/>
</dbReference>
<evidence type="ECO:0000256" key="2">
    <source>
        <dbReference type="ARBA" id="ARBA00004651"/>
    </source>
</evidence>
<dbReference type="GO" id="GO:0005886">
    <property type="term" value="C:plasma membrane"/>
    <property type="evidence" value="ECO:0007669"/>
    <property type="project" value="UniProtKB-SubCell"/>
</dbReference>
<dbReference type="PROSITE" id="PS50885">
    <property type="entry name" value="HAMP"/>
    <property type="match status" value="1"/>
</dbReference>
<evidence type="ECO:0000256" key="7">
    <source>
        <dbReference type="ARBA" id="ARBA00022692"/>
    </source>
</evidence>
<dbReference type="InterPro" id="IPR005467">
    <property type="entry name" value="His_kinase_dom"/>
</dbReference>
<dbReference type="InterPro" id="IPR003594">
    <property type="entry name" value="HATPase_dom"/>
</dbReference>
<dbReference type="InterPro" id="IPR036890">
    <property type="entry name" value="HATPase_C_sf"/>
</dbReference>
<dbReference type="Pfam" id="PF00512">
    <property type="entry name" value="HisKA"/>
    <property type="match status" value="1"/>
</dbReference>
<evidence type="ECO:0000256" key="9">
    <source>
        <dbReference type="ARBA" id="ARBA00022989"/>
    </source>
</evidence>
<proteinExistence type="predicted"/>
<keyword evidence="11" id="KW-0472">Membrane</keyword>
<dbReference type="CDD" id="cd18773">
    <property type="entry name" value="PDC1_HK_sensor"/>
    <property type="match status" value="1"/>
</dbReference>
<evidence type="ECO:0000259" key="13">
    <source>
        <dbReference type="PROSITE" id="PS50885"/>
    </source>
</evidence>
<dbReference type="SUPFAM" id="SSF47384">
    <property type="entry name" value="Homodimeric domain of signal transducing histidine kinase"/>
    <property type="match status" value="1"/>
</dbReference>
<name>A0A212LX55_9FIRM</name>
<comment type="subcellular location">
    <subcellularLocation>
        <location evidence="2">Cell membrane</location>
        <topology evidence="2">Multi-pass membrane protein</topology>
    </subcellularLocation>
</comment>
<feature type="domain" description="Histidine kinase" evidence="12">
    <location>
        <begin position="372"/>
        <end position="583"/>
    </location>
</feature>
<dbReference type="InterPro" id="IPR036097">
    <property type="entry name" value="HisK_dim/P_sf"/>
</dbReference>
<dbReference type="InterPro" id="IPR003660">
    <property type="entry name" value="HAMP_dom"/>
</dbReference>
<dbReference type="GO" id="GO:0000155">
    <property type="term" value="F:phosphorelay sensor kinase activity"/>
    <property type="evidence" value="ECO:0007669"/>
    <property type="project" value="InterPro"/>
</dbReference>
<keyword evidence="7 11" id="KW-0812">Transmembrane</keyword>
<sequence>MSKITGSLKGVMTFNFIIAVALPILVISIITVTLLSRSMGEQVVRHNIHLARSLIASTEDFLATAGMVMQEAALMLETGGLDNRQRQYYLDTLVASHSYFETVYVLNAKGQSVMVAPYHASYATLDMSRQPFFQITQQADSTYWSATFISQHTGQPTLTVTRPMADGMLVGYVNLSKLNEIVAKNDTNTKGSWAAILDHEGTFIGHSDQSQVYQRSNIGDREIIHDALACEDGTIHVKYGQQEYLLTAGMVKPTGWPLIVIQQTEVAFAPVHRTRNIFVIGAALALVLAGIIAMANLKKIFKPLNEFTAEARQVASGNYNLPLKAYEYTEFTALSEHFHAMTEAVRRREAELTKYAQTLERSNRELDQFAYVVSHDLKAPLRAIDNLSQWIAEDLAGTLDADIRHKLELLRGRVQRMANLIEDILEYSRIGRVKTEVKPVNVQHLLAEVIEEVALPDGFHILIGPDMPVIKTERIRLKQVFANLIGNAVNHHNRPDGQILVTVARTDGGFAFSVADNGPGIAPEYHRKIFEMFQTLQPCTTLKSTGIGLALVKKIVENQGGRIELLSVAGQGAKFIFTWPERLEEE</sequence>
<evidence type="ECO:0000256" key="11">
    <source>
        <dbReference type="SAM" id="Phobius"/>
    </source>
</evidence>
<dbReference type="InterPro" id="IPR029151">
    <property type="entry name" value="Sensor-like_sf"/>
</dbReference>
<dbReference type="Gene3D" id="3.30.565.10">
    <property type="entry name" value="Histidine kinase-like ATPase, C-terminal domain"/>
    <property type="match status" value="1"/>
</dbReference>
<dbReference type="PRINTS" id="PR00344">
    <property type="entry name" value="BCTRLSENSOR"/>
</dbReference>
<dbReference type="EC" id="2.7.13.3" evidence="3"/>
<feature type="transmembrane region" description="Helical" evidence="11">
    <location>
        <begin position="277"/>
        <end position="297"/>
    </location>
</feature>
<dbReference type="Gene3D" id="3.30.450.20">
    <property type="entry name" value="PAS domain"/>
    <property type="match status" value="1"/>
</dbReference>
<keyword evidence="5" id="KW-0597">Phosphoprotein</keyword>
<keyword evidence="10" id="KW-0902">Two-component regulatory system</keyword>
<keyword evidence="8 14" id="KW-0418">Kinase</keyword>
<evidence type="ECO:0000313" key="14">
    <source>
        <dbReference type="EMBL" id="SCM82009.1"/>
    </source>
</evidence>
<evidence type="ECO:0000256" key="10">
    <source>
        <dbReference type="ARBA" id="ARBA00023012"/>
    </source>
</evidence>
<evidence type="ECO:0000256" key="1">
    <source>
        <dbReference type="ARBA" id="ARBA00000085"/>
    </source>
</evidence>
<dbReference type="CDD" id="cd06225">
    <property type="entry name" value="HAMP"/>
    <property type="match status" value="1"/>
</dbReference>
<dbReference type="SMART" id="SM00304">
    <property type="entry name" value="HAMP"/>
    <property type="match status" value="1"/>
</dbReference>
<gene>
    <name evidence="14" type="ORF">KL86SPO_40494</name>
</gene>